<feature type="transmembrane region" description="Helical" evidence="1">
    <location>
        <begin position="86"/>
        <end position="105"/>
    </location>
</feature>
<feature type="transmembrane region" description="Helical" evidence="1">
    <location>
        <begin position="224"/>
        <end position="241"/>
    </location>
</feature>
<keyword evidence="1" id="KW-0472">Membrane</keyword>
<protein>
    <submittedName>
        <fullName evidence="3">GPI ethanolamine phosphate transferase 3 isoform X2</fullName>
    </submittedName>
</protein>
<dbReference type="GO" id="GO:0006506">
    <property type="term" value="P:GPI anchor biosynthetic process"/>
    <property type="evidence" value="ECO:0007669"/>
    <property type="project" value="InterPro"/>
</dbReference>
<feature type="transmembrane region" description="Helical" evidence="1">
    <location>
        <begin position="262"/>
        <end position="285"/>
    </location>
</feature>
<dbReference type="PANTHER" id="PTHR23071:SF1">
    <property type="entry name" value="GPI ETHANOLAMINE PHOSPHATE TRANSFERASE 3"/>
    <property type="match status" value="1"/>
</dbReference>
<dbReference type="InterPro" id="IPR039524">
    <property type="entry name" value="PIGO/GPI13"/>
</dbReference>
<feature type="transmembrane region" description="Helical" evidence="1">
    <location>
        <begin position="125"/>
        <end position="147"/>
    </location>
</feature>
<dbReference type="EMBL" id="GGEC01035617">
    <property type="protein sequence ID" value="MBX16101.1"/>
    <property type="molecule type" value="Transcribed_RNA"/>
</dbReference>
<organism evidence="3">
    <name type="scientific">Rhizophora mucronata</name>
    <name type="common">Asiatic mangrove</name>
    <dbReference type="NCBI Taxonomy" id="61149"/>
    <lineage>
        <taxon>Eukaryota</taxon>
        <taxon>Viridiplantae</taxon>
        <taxon>Streptophyta</taxon>
        <taxon>Embryophyta</taxon>
        <taxon>Tracheophyta</taxon>
        <taxon>Spermatophyta</taxon>
        <taxon>Magnoliopsida</taxon>
        <taxon>eudicotyledons</taxon>
        <taxon>Gunneridae</taxon>
        <taxon>Pentapetalae</taxon>
        <taxon>rosids</taxon>
        <taxon>fabids</taxon>
        <taxon>Malpighiales</taxon>
        <taxon>Rhizophoraceae</taxon>
        <taxon>Rhizophora</taxon>
    </lineage>
</organism>
<dbReference type="PANTHER" id="PTHR23071">
    <property type="entry name" value="PHOSPHATIDYLINOSITOL GLYCAN"/>
    <property type="match status" value="1"/>
</dbReference>
<evidence type="ECO:0000313" key="3">
    <source>
        <dbReference type="EMBL" id="MBX16101.1"/>
    </source>
</evidence>
<evidence type="ECO:0000259" key="2">
    <source>
        <dbReference type="Pfam" id="PF19316"/>
    </source>
</evidence>
<dbReference type="AlphaFoldDB" id="A0A2P2LDP1"/>
<keyword evidence="1" id="KW-0812">Transmembrane</keyword>
<feature type="transmembrane region" description="Helical" evidence="1">
    <location>
        <begin position="341"/>
        <end position="365"/>
    </location>
</feature>
<accession>A0A2P2LDP1</accession>
<feature type="transmembrane region" description="Helical" evidence="1">
    <location>
        <begin position="159"/>
        <end position="179"/>
    </location>
</feature>
<name>A0A2P2LDP1_RHIMU</name>
<evidence type="ECO:0000256" key="1">
    <source>
        <dbReference type="SAM" id="Phobius"/>
    </source>
</evidence>
<feature type="domain" description="GPI ethanolamine phosphate transferase 2 C-terminal" evidence="2">
    <location>
        <begin position="218"/>
        <end position="359"/>
    </location>
</feature>
<feature type="transmembrane region" description="Helical" evidence="1">
    <location>
        <begin position="305"/>
        <end position="329"/>
    </location>
</feature>
<keyword evidence="1" id="KW-1133">Transmembrane helix</keyword>
<dbReference type="Pfam" id="PF19316">
    <property type="entry name" value="PIGO_PIGG"/>
    <property type="match status" value="1"/>
</dbReference>
<reference evidence="3" key="1">
    <citation type="submission" date="2018-02" db="EMBL/GenBank/DDBJ databases">
        <title>Rhizophora mucronata_Transcriptome.</title>
        <authorList>
            <person name="Meera S.P."/>
            <person name="Sreeshan A."/>
            <person name="Augustine A."/>
        </authorList>
    </citation>
    <scope>NUCLEOTIDE SEQUENCE</scope>
    <source>
        <tissue evidence="3">Leaf</tissue>
    </source>
</reference>
<keyword evidence="3" id="KW-0808">Transferase</keyword>
<dbReference type="InterPro" id="IPR045687">
    <property type="entry name" value="PIGG/GPI7_C"/>
</dbReference>
<sequence>MRKVKMLVEAVIFLLLVAILRLTIEIGLSKQAATSLFMKASSSWMIDIVPGHPIWICMAEIGPIIALILLASLLYKTIVNISCHGIWQFVVMGTLSSYMLIALHWGSESSIPVIALLLQRIGRNYIPRIIYAIGLGQLLLLTFGKCFDEDKAVYCRRSLVLKTLAILSALSSTIITLSGKQGSWVALAFLIGGYCIKSLDRIEENAIDGGIGSFTLSPLAVTQWHLLAVCLFFATGHWCAFDGLRYGAAFIGFDEFILVRQAILLTIDTFGFSLFLPVFGLPLLASGQYLSDKTDHRRSPLFVQLYQMYMMYGFIVATAVTATIICVAIQRRHLMVWGLFAPKFVFDVVGLILTDVLICLALLFFS</sequence>
<dbReference type="GO" id="GO:0051377">
    <property type="term" value="F:mannose-ethanolamine phosphotransferase activity"/>
    <property type="evidence" value="ECO:0007669"/>
    <property type="project" value="TreeGrafter"/>
</dbReference>
<proteinExistence type="predicted"/>
<feature type="transmembrane region" description="Helical" evidence="1">
    <location>
        <begin position="53"/>
        <end position="74"/>
    </location>
</feature>
<dbReference type="GO" id="GO:0005789">
    <property type="term" value="C:endoplasmic reticulum membrane"/>
    <property type="evidence" value="ECO:0007669"/>
    <property type="project" value="TreeGrafter"/>
</dbReference>